<evidence type="ECO:0000313" key="2">
    <source>
        <dbReference type="Proteomes" id="UP000593567"/>
    </source>
</evidence>
<dbReference type="AlphaFoldDB" id="A0A7J7J7Y0"/>
<sequence length="73" mass="8452">MNQSEDTFKSTNQEVEHNISNNTDRQLLLRNNVHKSCLNFELSSWNSLKLKTGRALAEARKLRDEISEKYTGV</sequence>
<evidence type="ECO:0000313" key="1">
    <source>
        <dbReference type="EMBL" id="KAF6021681.1"/>
    </source>
</evidence>
<dbReference type="Proteomes" id="UP000593567">
    <property type="component" value="Unassembled WGS sequence"/>
</dbReference>
<accession>A0A7J7J7Y0</accession>
<protein>
    <submittedName>
        <fullName evidence="1">Uncharacterized protein</fullName>
    </submittedName>
</protein>
<name>A0A7J7J7Y0_BUGNE</name>
<reference evidence="1" key="1">
    <citation type="submission" date="2020-06" db="EMBL/GenBank/DDBJ databases">
        <title>Draft genome of Bugula neritina, a colonial animal packing powerful symbionts and potential medicines.</title>
        <authorList>
            <person name="Rayko M."/>
        </authorList>
    </citation>
    <scope>NUCLEOTIDE SEQUENCE [LARGE SCALE GENOMIC DNA]</scope>
    <source>
        <strain evidence="1">Kwan_BN1</strain>
    </source>
</reference>
<comment type="caution">
    <text evidence="1">The sequence shown here is derived from an EMBL/GenBank/DDBJ whole genome shotgun (WGS) entry which is preliminary data.</text>
</comment>
<organism evidence="1 2">
    <name type="scientific">Bugula neritina</name>
    <name type="common">Brown bryozoan</name>
    <name type="synonym">Sertularia neritina</name>
    <dbReference type="NCBI Taxonomy" id="10212"/>
    <lineage>
        <taxon>Eukaryota</taxon>
        <taxon>Metazoa</taxon>
        <taxon>Spiralia</taxon>
        <taxon>Lophotrochozoa</taxon>
        <taxon>Bryozoa</taxon>
        <taxon>Gymnolaemata</taxon>
        <taxon>Cheilostomatida</taxon>
        <taxon>Flustrina</taxon>
        <taxon>Buguloidea</taxon>
        <taxon>Bugulidae</taxon>
        <taxon>Bugula</taxon>
    </lineage>
</organism>
<proteinExistence type="predicted"/>
<keyword evidence="2" id="KW-1185">Reference proteome</keyword>
<gene>
    <name evidence="1" type="ORF">EB796_020010</name>
</gene>
<dbReference type="EMBL" id="VXIV02002981">
    <property type="protein sequence ID" value="KAF6021681.1"/>
    <property type="molecule type" value="Genomic_DNA"/>
</dbReference>